<name>A0AAN8U1T0_SOLBU</name>
<evidence type="ECO:0000313" key="2">
    <source>
        <dbReference type="Proteomes" id="UP001371456"/>
    </source>
</evidence>
<comment type="caution">
    <text evidence="1">The sequence shown here is derived from an EMBL/GenBank/DDBJ whole genome shotgun (WGS) entry which is preliminary data.</text>
</comment>
<gene>
    <name evidence="1" type="ORF">RDI58_007675</name>
</gene>
<accession>A0AAN8U1T0</accession>
<keyword evidence="2" id="KW-1185">Reference proteome</keyword>
<protein>
    <submittedName>
        <fullName evidence="1">Uncharacterized protein</fullName>
    </submittedName>
</protein>
<dbReference type="Proteomes" id="UP001371456">
    <property type="component" value="Unassembled WGS sequence"/>
</dbReference>
<evidence type="ECO:0000313" key="1">
    <source>
        <dbReference type="EMBL" id="KAK6794222.1"/>
    </source>
</evidence>
<dbReference type="EMBL" id="JBANQN010000003">
    <property type="protein sequence ID" value="KAK6794222.1"/>
    <property type="molecule type" value="Genomic_DNA"/>
</dbReference>
<sequence length="25" mass="2876">MRQSLRYSANGVLGTEHHNFQILGF</sequence>
<reference evidence="1 2" key="1">
    <citation type="submission" date="2024-02" db="EMBL/GenBank/DDBJ databases">
        <title>de novo genome assembly of Solanum bulbocastanum strain 11H21.</title>
        <authorList>
            <person name="Hosaka A.J."/>
        </authorList>
    </citation>
    <scope>NUCLEOTIDE SEQUENCE [LARGE SCALE GENOMIC DNA]</scope>
    <source>
        <tissue evidence="1">Young leaves</tissue>
    </source>
</reference>
<proteinExistence type="predicted"/>
<dbReference type="AlphaFoldDB" id="A0AAN8U1T0"/>
<organism evidence="1 2">
    <name type="scientific">Solanum bulbocastanum</name>
    <name type="common">Wild potato</name>
    <dbReference type="NCBI Taxonomy" id="147425"/>
    <lineage>
        <taxon>Eukaryota</taxon>
        <taxon>Viridiplantae</taxon>
        <taxon>Streptophyta</taxon>
        <taxon>Embryophyta</taxon>
        <taxon>Tracheophyta</taxon>
        <taxon>Spermatophyta</taxon>
        <taxon>Magnoliopsida</taxon>
        <taxon>eudicotyledons</taxon>
        <taxon>Gunneridae</taxon>
        <taxon>Pentapetalae</taxon>
        <taxon>asterids</taxon>
        <taxon>lamiids</taxon>
        <taxon>Solanales</taxon>
        <taxon>Solanaceae</taxon>
        <taxon>Solanoideae</taxon>
        <taxon>Solaneae</taxon>
        <taxon>Solanum</taxon>
    </lineage>
</organism>